<organism evidence="1 2">
    <name type="scientific">Escherichia coli</name>
    <dbReference type="NCBI Taxonomy" id="562"/>
    <lineage>
        <taxon>Bacteria</taxon>
        <taxon>Pseudomonadati</taxon>
        <taxon>Pseudomonadota</taxon>
        <taxon>Gammaproteobacteria</taxon>
        <taxon>Enterobacterales</taxon>
        <taxon>Enterobacteriaceae</taxon>
        <taxon>Escherichia</taxon>
    </lineage>
</organism>
<evidence type="ECO:0000313" key="1">
    <source>
        <dbReference type="EMBL" id="STP17160.1"/>
    </source>
</evidence>
<dbReference type="Proteomes" id="UP000254181">
    <property type="component" value="Unassembled WGS sequence"/>
</dbReference>
<name>A0A377K0P4_ECOLX</name>
<dbReference type="EMBL" id="UGEM01000004">
    <property type="protein sequence ID" value="STP17160.1"/>
    <property type="molecule type" value="Genomic_DNA"/>
</dbReference>
<dbReference type="AlphaFoldDB" id="A0A377K0P4"/>
<gene>
    <name evidence="1" type="ORF">NCTC9075_00569</name>
</gene>
<accession>A0A377K0P4</accession>
<proteinExistence type="predicted"/>
<protein>
    <submittedName>
        <fullName evidence="1">Uncharacterized protein</fullName>
    </submittedName>
</protein>
<sequence>MMAQDQVLLCQFVEVAANSLRAVGEVLHQLLGTDITLLFNQFDNTVVTLCLFHF</sequence>
<evidence type="ECO:0000313" key="2">
    <source>
        <dbReference type="Proteomes" id="UP000254181"/>
    </source>
</evidence>
<reference evidence="1 2" key="1">
    <citation type="submission" date="2018-06" db="EMBL/GenBank/DDBJ databases">
        <authorList>
            <consortium name="Pathogen Informatics"/>
            <person name="Doyle S."/>
        </authorList>
    </citation>
    <scope>NUCLEOTIDE SEQUENCE [LARGE SCALE GENOMIC DNA]</scope>
    <source>
        <strain evidence="1 2">NCTC9075</strain>
    </source>
</reference>